<feature type="compositionally biased region" description="Basic and acidic residues" evidence="1">
    <location>
        <begin position="140"/>
        <end position="154"/>
    </location>
</feature>
<evidence type="ECO:0000313" key="2">
    <source>
        <dbReference type="EMBL" id="GIQ87852.1"/>
    </source>
</evidence>
<evidence type="ECO:0000313" key="3">
    <source>
        <dbReference type="Proteomes" id="UP000265618"/>
    </source>
</evidence>
<feature type="compositionally biased region" description="Basic and acidic residues" evidence="1">
    <location>
        <begin position="121"/>
        <end position="130"/>
    </location>
</feature>
<feature type="region of interest" description="Disordered" evidence="1">
    <location>
        <begin position="175"/>
        <end position="196"/>
    </location>
</feature>
<protein>
    <submittedName>
        <fullName evidence="2">Uncharacterized protein</fullName>
    </submittedName>
</protein>
<feature type="region of interest" description="Disordered" evidence="1">
    <location>
        <begin position="113"/>
        <end position="163"/>
    </location>
</feature>
<dbReference type="EMBL" id="BDIP01003555">
    <property type="protein sequence ID" value="GIQ87852.1"/>
    <property type="molecule type" value="Genomic_DNA"/>
</dbReference>
<dbReference type="AlphaFoldDB" id="A0A9K3GM10"/>
<accession>A0A9K3GM10</accession>
<feature type="non-terminal residue" evidence="2">
    <location>
        <position position="1"/>
    </location>
</feature>
<sequence length="248" mass="26920">MAVPLVQRSAIVIKAALNASRQYVQTLAQRGILVPTMGALEAIAFGNTVLLDDTFCIERTIPATAVLVGVPGTRAEAGEPGGTHIEIGDLLCEPVESDDFFLRGIVSFDPTVTRNARCPSRHTDRSRGRESSLGMSQGRLGREDRERESLREAYESSEEEDEDAIVARSFRNAHTQDVPSPYGTIAGGQPPSHLATPQQSLDRMAYQQQPPPSVSVFQHTYQHGYASLQGAPQPARSVSPHHHALPFA</sequence>
<feature type="region of interest" description="Disordered" evidence="1">
    <location>
        <begin position="229"/>
        <end position="248"/>
    </location>
</feature>
<dbReference type="Proteomes" id="UP000265618">
    <property type="component" value="Unassembled WGS sequence"/>
</dbReference>
<name>A0A9K3GM10_9EUKA</name>
<organism evidence="2 3">
    <name type="scientific">Kipferlia bialata</name>
    <dbReference type="NCBI Taxonomy" id="797122"/>
    <lineage>
        <taxon>Eukaryota</taxon>
        <taxon>Metamonada</taxon>
        <taxon>Carpediemonas-like organisms</taxon>
        <taxon>Kipferlia</taxon>
    </lineage>
</organism>
<comment type="caution">
    <text evidence="2">The sequence shown here is derived from an EMBL/GenBank/DDBJ whole genome shotgun (WGS) entry which is preliminary data.</text>
</comment>
<proteinExistence type="predicted"/>
<gene>
    <name evidence="2" type="ORF">KIPB_009983</name>
</gene>
<keyword evidence="3" id="KW-1185">Reference proteome</keyword>
<reference evidence="2 3" key="1">
    <citation type="journal article" date="2018" name="PLoS ONE">
        <title>The draft genome of Kipferlia bialata reveals reductive genome evolution in fornicate parasites.</title>
        <authorList>
            <person name="Tanifuji G."/>
            <person name="Takabayashi S."/>
            <person name="Kume K."/>
            <person name="Takagi M."/>
            <person name="Nakayama T."/>
            <person name="Kamikawa R."/>
            <person name="Inagaki Y."/>
            <person name="Hashimoto T."/>
        </authorList>
    </citation>
    <scope>NUCLEOTIDE SEQUENCE [LARGE SCALE GENOMIC DNA]</scope>
    <source>
        <strain evidence="2">NY0173</strain>
    </source>
</reference>
<evidence type="ECO:0000256" key="1">
    <source>
        <dbReference type="SAM" id="MobiDB-lite"/>
    </source>
</evidence>
<feature type="compositionally biased region" description="Basic residues" evidence="1">
    <location>
        <begin position="239"/>
        <end position="248"/>
    </location>
</feature>